<evidence type="ECO:0000313" key="2">
    <source>
        <dbReference type="Proteomes" id="UP001458880"/>
    </source>
</evidence>
<name>A0AAW1ITE9_POPJA</name>
<dbReference type="AlphaFoldDB" id="A0AAW1ITE9"/>
<keyword evidence="2" id="KW-1185">Reference proteome</keyword>
<reference evidence="1 2" key="1">
    <citation type="journal article" date="2024" name="BMC Genomics">
        <title>De novo assembly and annotation of Popillia japonica's genome with initial clues to its potential as an invasive pest.</title>
        <authorList>
            <person name="Cucini C."/>
            <person name="Boschi S."/>
            <person name="Funari R."/>
            <person name="Cardaioli E."/>
            <person name="Iannotti N."/>
            <person name="Marturano G."/>
            <person name="Paoli F."/>
            <person name="Bruttini M."/>
            <person name="Carapelli A."/>
            <person name="Frati F."/>
            <person name="Nardi F."/>
        </authorList>
    </citation>
    <scope>NUCLEOTIDE SEQUENCE [LARGE SCALE GENOMIC DNA]</scope>
    <source>
        <strain evidence="1">DMR45628</strain>
    </source>
</reference>
<dbReference type="EMBL" id="JASPKY010000559">
    <property type="protein sequence ID" value="KAK9692941.1"/>
    <property type="molecule type" value="Genomic_DNA"/>
</dbReference>
<accession>A0AAW1ITE9</accession>
<proteinExistence type="predicted"/>
<gene>
    <name evidence="1" type="ORF">QE152_g34787</name>
</gene>
<dbReference type="Proteomes" id="UP001458880">
    <property type="component" value="Unassembled WGS sequence"/>
</dbReference>
<evidence type="ECO:0008006" key="3">
    <source>
        <dbReference type="Google" id="ProtNLM"/>
    </source>
</evidence>
<sequence>MHINYLYSIVDFPSESEEIPDKSINLSCRSEPGPSDINNSNTETEFGNLVAKELSDIPDLEKRKILKRQIMALIYS</sequence>
<comment type="caution">
    <text evidence="1">The sequence shown here is derived from an EMBL/GenBank/DDBJ whole genome shotgun (WGS) entry which is preliminary data.</text>
</comment>
<organism evidence="1 2">
    <name type="scientific">Popillia japonica</name>
    <name type="common">Japanese beetle</name>
    <dbReference type="NCBI Taxonomy" id="7064"/>
    <lineage>
        <taxon>Eukaryota</taxon>
        <taxon>Metazoa</taxon>
        <taxon>Ecdysozoa</taxon>
        <taxon>Arthropoda</taxon>
        <taxon>Hexapoda</taxon>
        <taxon>Insecta</taxon>
        <taxon>Pterygota</taxon>
        <taxon>Neoptera</taxon>
        <taxon>Endopterygota</taxon>
        <taxon>Coleoptera</taxon>
        <taxon>Polyphaga</taxon>
        <taxon>Scarabaeiformia</taxon>
        <taxon>Scarabaeidae</taxon>
        <taxon>Rutelinae</taxon>
        <taxon>Popillia</taxon>
    </lineage>
</organism>
<protein>
    <recommendedName>
        <fullName evidence="3">BESS domain-containing protein</fullName>
    </recommendedName>
</protein>
<evidence type="ECO:0000313" key="1">
    <source>
        <dbReference type="EMBL" id="KAK9692941.1"/>
    </source>
</evidence>